<dbReference type="AlphaFoldDB" id="A0A4Y2QY56"/>
<evidence type="ECO:0000313" key="1">
    <source>
        <dbReference type="EMBL" id="GBN68110.1"/>
    </source>
</evidence>
<reference evidence="1 2" key="1">
    <citation type="journal article" date="2019" name="Sci. Rep.">
        <title>Orb-weaving spider Araneus ventricosus genome elucidates the spidroin gene catalogue.</title>
        <authorList>
            <person name="Kono N."/>
            <person name="Nakamura H."/>
            <person name="Ohtoshi R."/>
            <person name="Moran D.A.P."/>
            <person name="Shinohara A."/>
            <person name="Yoshida Y."/>
            <person name="Fujiwara M."/>
            <person name="Mori M."/>
            <person name="Tomita M."/>
            <person name="Arakawa K."/>
        </authorList>
    </citation>
    <scope>NUCLEOTIDE SEQUENCE [LARGE SCALE GENOMIC DNA]</scope>
</reference>
<organism evidence="1 2">
    <name type="scientific">Araneus ventricosus</name>
    <name type="common">Orbweaver spider</name>
    <name type="synonym">Epeira ventricosa</name>
    <dbReference type="NCBI Taxonomy" id="182803"/>
    <lineage>
        <taxon>Eukaryota</taxon>
        <taxon>Metazoa</taxon>
        <taxon>Ecdysozoa</taxon>
        <taxon>Arthropoda</taxon>
        <taxon>Chelicerata</taxon>
        <taxon>Arachnida</taxon>
        <taxon>Araneae</taxon>
        <taxon>Araneomorphae</taxon>
        <taxon>Entelegynae</taxon>
        <taxon>Araneoidea</taxon>
        <taxon>Araneidae</taxon>
        <taxon>Araneus</taxon>
    </lineage>
</organism>
<gene>
    <name evidence="1" type="ORF">AVEN_113463_1</name>
</gene>
<feature type="non-terminal residue" evidence="1">
    <location>
        <position position="1"/>
    </location>
</feature>
<name>A0A4Y2QY56_ARAVE</name>
<dbReference type="EMBL" id="BGPR01141231">
    <property type="protein sequence ID" value="GBN68110.1"/>
    <property type="molecule type" value="Genomic_DNA"/>
</dbReference>
<proteinExistence type="predicted"/>
<comment type="caution">
    <text evidence="1">The sequence shown here is derived from an EMBL/GenBank/DDBJ whole genome shotgun (WGS) entry which is preliminary data.</text>
</comment>
<sequence>GDLELKECVNVWKQPVHVMAYFKDTVEPKPKDFLGRFFAGLE</sequence>
<dbReference type="Proteomes" id="UP000499080">
    <property type="component" value="Unassembled WGS sequence"/>
</dbReference>
<evidence type="ECO:0000313" key="2">
    <source>
        <dbReference type="Proteomes" id="UP000499080"/>
    </source>
</evidence>
<keyword evidence="2" id="KW-1185">Reference proteome</keyword>
<dbReference type="OrthoDB" id="14535at2759"/>
<accession>A0A4Y2QY56</accession>
<protein>
    <submittedName>
        <fullName evidence="1">Uncharacterized protein</fullName>
    </submittedName>
</protein>